<dbReference type="InterPro" id="IPR000092">
    <property type="entry name" value="Polyprenyl_synt"/>
</dbReference>
<dbReference type="SUPFAM" id="SSF48576">
    <property type="entry name" value="Terpenoid synthases"/>
    <property type="match status" value="1"/>
</dbReference>
<keyword evidence="3 6" id="KW-0808">Transferase</keyword>
<protein>
    <submittedName>
        <fullName evidence="7">Polyprenyl synthetase family protein</fullName>
    </submittedName>
</protein>
<dbReference type="PROSITE" id="PS00444">
    <property type="entry name" value="POLYPRENYL_SYNTHASE_2"/>
    <property type="match status" value="1"/>
</dbReference>
<dbReference type="SFLD" id="SFLDG01017">
    <property type="entry name" value="Polyprenyl_Transferase_Like"/>
    <property type="match status" value="1"/>
</dbReference>
<evidence type="ECO:0000256" key="5">
    <source>
        <dbReference type="ARBA" id="ARBA00022842"/>
    </source>
</evidence>
<evidence type="ECO:0000256" key="4">
    <source>
        <dbReference type="ARBA" id="ARBA00022723"/>
    </source>
</evidence>
<dbReference type="GO" id="GO:0004659">
    <property type="term" value="F:prenyltransferase activity"/>
    <property type="evidence" value="ECO:0007669"/>
    <property type="project" value="InterPro"/>
</dbReference>
<dbReference type="PANTHER" id="PTHR12001:SF85">
    <property type="entry name" value="SHORT CHAIN ISOPRENYL DIPHOSPHATE SYNTHASE"/>
    <property type="match status" value="1"/>
</dbReference>
<organism evidence="7 8">
    <name type="scientific">Candidatus Methanodesulfokora washburnensis</name>
    <dbReference type="NCBI Taxonomy" id="2478471"/>
    <lineage>
        <taxon>Archaea</taxon>
        <taxon>Thermoproteota</taxon>
        <taxon>Candidatus Korarchaeia</taxon>
        <taxon>Candidatus Korarchaeia incertae sedis</taxon>
        <taxon>Candidatus Methanodesulfokora</taxon>
    </lineage>
</organism>
<evidence type="ECO:0000256" key="1">
    <source>
        <dbReference type="ARBA" id="ARBA00001946"/>
    </source>
</evidence>
<dbReference type="PANTHER" id="PTHR12001">
    <property type="entry name" value="GERANYLGERANYL PYROPHOSPHATE SYNTHASE"/>
    <property type="match status" value="1"/>
</dbReference>
<gene>
    <name evidence="7" type="ORF">D6D85_04090</name>
</gene>
<dbReference type="GO" id="GO:0046872">
    <property type="term" value="F:metal ion binding"/>
    <property type="evidence" value="ECO:0007669"/>
    <property type="project" value="UniProtKB-KW"/>
</dbReference>
<comment type="caution">
    <text evidence="7">The sequence shown here is derived from an EMBL/GenBank/DDBJ whole genome shotgun (WGS) entry which is preliminary data.</text>
</comment>
<evidence type="ECO:0000313" key="8">
    <source>
        <dbReference type="Proteomes" id="UP000277582"/>
    </source>
</evidence>
<dbReference type="Gene3D" id="1.10.600.10">
    <property type="entry name" value="Farnesyl Diphosphate Synthase"/>
    <property type="match status" value="1"/>
</dbReference>
<dbReference type="Pfam" id="PF00348">
    <property type="entry name" value="polyprenyl_synt"/>
    <property type="match status" value="1"/>
</dbReference>
<dbReference type="AlphaFoldDB" id="A0A3R9PY42"/>
<keyword evidence="8" id="KW-1185">Reference proteome</keyword>
<comment type="similarity">
    <text evidence="2 6">Belongs to the FPP/GGPP synthase family.</text>
</comment>
<dbReference type="EMBL" id="RCOS01000062">
    <property type="protein sequence ID" value="RSN76141.1"/>
    <property type="molecule type" value="Genomic_DNA"/>
</dbReference>
<accession>A0A3R9PY42</accession>
<name>A0A3R9PY42_9CREN</name>
<sequence length="350" mass="39434">MDEFASNYIPLINKCITELLEKKMKKDNEVVKAYYEKIMEYVLAGGKRARPIALLVSYIGSGGEDVDRAVRASISVELLHNSSLVHDDIMDESETRRGLPALHVQYERWFREMASDKFSPPRNSGISLGILGGDSLLELGIEAILESGFPEKATTRSIEEYIIAYRRLIEGQLLDMYLSGLTMPSVEQIIEMLKLKTGALYAASLKIGAILAGREDLLDDLEELGFMIGIAFQIRDDILGLFGDPRKTGKPVDSDIKQGKRTILVTKAYEVLSEDKARKLISLLGKKDLTDDELEFVRNAVIESGALSFSQLMAEEYMERCKDLIDELEMRDDQKELLKEIAERAVRRDK</sequence>
<comment type="cofactor">
    <cofactor evidence="1">
        <name>Mg(2+)</name>
        <dbReference type="ChEBI" id="CHEBI:18420"/>
    </cofactor>
</comment>
<dbReference type="Proteomes" id="UP000277582">
    <property type="component" value="Unassembled WGS sequence"/>
</dbReference>
<dbReference type="SFLD" id="SFLDS00005">
    <property type="entry name" value="Isoprenoid_Synthase_Type_I"/>
    <property type="match status" value="1"/>
</dbReference>
<evidence type="ECO:0000256" key="2">
    <source>
        <dbReference type="ARBA" id="ARBA00006706"/>
    </source>
</evidence>
<evidence type="ECO:0000256" key="6">
    <source>
        <dbReference type="RuleBase" id="RU004466"/>
    </source>
</evidence>
<dbReference type="CDD" id="cd00685">
    <property type="entry name" value="Trans_IPPS_HT"/>
    <property type="match status" value="1"/>
</dbReference>
<keyword evidence="5" id="KW-0460">Magnesium</keyword>
<dbReference type="PROSITE" id="PS00723">
    <property type="entry name" value="POLYPRENYL_SYNTHASE_1"/>
    <property type="match status" value="1"/>
</dbReference>
<keyword evidence="4" id="KW-0479">Metal-binding</keyword>
<evidence type="ECO:0000256" key="3">
    <source>
        <dbReference type="ARBA" id="ARBA00022679"/>
    </source>
</evidence>
<dbReference type="InterPro" id="IPR008949">
    <property type="entry name" value="Isoprenoid_synthase_dom_sf"/>
</dbReference>
<proteinExistence type="inferred from homology"/>
<dbReference type="GO" id="GO:0008299">
    <property type="term" value="P:isoprenoid biosynthetic process"/>
    <property type="evidence" value="ECO:0007669"/>
    <property type="project" value="InterPro"/>
</dbReference>
<dbReference type="InterPro" id="IPR033749">
    <property type="entry name" value="Polyprenyl_synt_CS"/>
</dbReference>
<evidence type="ECO:0000313" key="7">
    <source>
        <dbReference type="EMBL" id="RSN76141.1"/>
    </source>
</evidence>
<reference evidence="7 8" key="1">
    <citation type="submission" date="2018-10" db="EMBL/GenBank/DDBJ databases">
        <title>Co-occurring genomic capacity for anaerobic methane metabolism and dissimilatory sulfite reduction discovered in the Korarchaeota.</title>
        <authorList>
            <person name="Mckay L.J."/>
            <person name="Dlakic M."/>
            <person name="Fields M.W."/>
            <person name="Delmont T.O."/>
            <person name="Eren A.M."/>
            <person name="Jay Z.J."/>
            <person name="Klingelsmith K.B."/>
            <person name="Rusch D.B."/>
            <person name="Inskeep W.P."/>
        </authorList>
    </citation>
    <scope>NUCLEOTIDE SEQUENCE [LARGE SCALE GENOMIC DNA]</scope>
    <source>
        <strain evidence="7 8">MDKW</strain>
    </source>
</reference>